<keyword evidence="4 7" id="KW-0732">Signal</keyword>
<dbReference type="Gene3D" id="2.60.40.1180">
    <property type="entry name" value="Golgi alpha-mannosidase II"/>
    <property type="match status" value="1"/>
</dbReference>
<feature type="signal peptide" evidence="7">
    <location>
        <begin position="1"/>
        <end position="24"/>
    </location>
</feature>
<dbReference type="RefSeq" id="WP_119049835.1">
    <property type="nucleotide sequence ID" value="NZ_CP032157.1"/>
</dbReference>
<name>A0A3B7MIA9_9BACT</name>
<dbReference type="InterPro" id="IPR008979">
    <property type="entry name" value="Galactose-bd-like_sf"/>
</dbReference>
<accession>A0A3B7MIA9</accession>
<keyword evidence="11" id="KW-1185">Reference proteome</keyword>
<proteinExistence type="inferred from homology"/>
<dbReference type="Gene3D" id="2.60.120.260">
    <property type="entry name" value="Galactose-binding domain-like"/>
    <property type="match status" value="1"/>
</dbReference>
<keyword evidence="5" id="KW-0378">Hydrolase</keyword>
<dbReference type="GO" id="GO:0006004">
    <property type="term" value="P:fucose metabolic process"/>
    <property type="evidence" value="ECO:0007669"/>
    <property type="project" value="InterPro"/>
</dbReference>
<dbReference type="Gene3D" id="3.20.20.80">
    <property type="entry name" value="Glycosidases"/>
    <property type="match status" value="1"/>
</dbReference>
<dbReference type="EC" id="3.2.1.51" evidence="3"/>
<dbReference type="GO" id="GO:0016139">
    <property type="term" value="P:glycoside catabolic process"/>
    <property type="evidence" value="ECO:0007669"/>
    <property type="project" value="TreeGrafter"/>
</dbReference>
<gene>
    <name evidence="10" type="ORF">D3H65_08110</name>
</gene>
<dbReference type="Pfam" id="PF16871">
    <property type="entry name" value="DUF5077"/>
    <property type="match status" value="1"/>
</dbReference>
<dbReference type="InterPro" id="IPR016286">
    <property type="entry name" value="FUC_metazoa-typ"/>
</dbReference>
<dbReference type="SUPFAM" id="SSF51445">
    <property type="entry name" value="(Trans)glycosidases"/>
    <property type="match status" value="1"/>
</dbReference>
<dbReference type="EMBL" id="CP032157">
    <property type="protein sequence ID" value="AXY73948.1"/>
    <property type="molecule type" value="Genomic_DNA"/>
</dbReference>
<dbReference type="OrthoDB" id="107551at2"/>
<dbReference type="InterPro" id="IPR013780">
    <property type="entry name" value="Glyco_hydro_b"/>
</dbReference>
<evidence type="ECO:0000256" key="3">
    <source>
        <dbReference type="ARBA" id="ARBA00012662"/>
    </source>
</evidence>
<dbReference type="AlphaFoldDB" id="A0A3B7MIA9"/>
<reference evidence="10 11" key="1">
    <citation type="submission" date="2018-09" db="EMBL/GenBank/DDBJ databases">
        <title>Genome sequencing of strain 6GH32-13.</title>
        <authorList>
            <person name="Weon H.-Y."/>
            <person name="Heo J."/>
            <person name="Kwon S.-W."/>
        </authorList>
    </citation>
    <scope>NUCLEOTIDE SEQUENCE [LARGE SCALE GENOMIC DNA]</scope>
    <source>
        <strain evidence="10 11">5GH32-13</strain>
    </source>
</reference>
<dbReference type="InterPro" id="IPR057739">
    <property type="entry name" value="Glyco_hydro_29_N"/>
</dbReference>
<dbReference type="PANTHER" id="PTHR10030">
    <property type="entry name" value="ALPHA-L-FUCOSIDASE"/>
    <property type="match status" value="1"/>
</dbReference>
<dbReference type="PRINTS" id="PR00741">
    <property type="entry name" value="GLHYDRLASE29"/>
</dbReference>
<dbReference type="Pfam" id="PF01120">
    <property type="entry name" value="Alpha_L_fucos"/>
    <property type="match status" value="1"/>
</dbReference>
<evidence type="ECO:0000256" key="5">
    <source>
        <dbReference type="ARBA" id="ARBA00022801"/>
    </source>
</evidence>
<evidence type="ECO:0000256" key="4">
    <source>
        <dbReference type="ARBA" id="ARBA00022729"/>
    </source>
</evidence>
<feature type="chain" id="PRO_5017555295" description="alpha-L-fucosidase" evidence="7">
    <location>
        <begin position="25"/>
        <end position="581"/>
    </location>
</feature>
<evidence type="ECO:0000256" key="1">
    <source>
        <dbReference type="ARBA" id="ARBA00004071"/>
    </source>
</evidence>
<evidence type="ECO:0000259" key="8">
    <source>
        <dbReference type="Pfam" id="PF01120"/>
    </source>
</evidence>
<sequence length="581" mass="64441">MPRHFSIRTLFSLFVLLSVPFTQLYSQTAAPLTVPGKMDWWRKARLGMFIHWGVYAVPAGQYKDQEIGGLGEWIMHDASIPRRDYEQYAKQFNPVKYDAEAWVRMAKEAGMKYIVITAKHHDGFALFDSKASDWNVVKATPYGKDLLKPLVEACRRQGMKLGFYYSQANDWFNPGGAAARGHWDPTQQGSMDEYIEQVAAPQVRELLTQYGDVVELWWDVPTDMNRQRADKLAALLSLQPGIITNDRLGGHYNGDITTPEQYIPATGIAGRDWETCMTMNDTWGFKTNDNNWKSAATLIRNLVDIASKGGNYLLNVGPTAEGEFPRPIVERLQAIGKWTAVNGEAIYGTTASPFHQLPWGRATQRKEGKETTLYLHVFAWPKGGQLLVPGLAGAFSSARLLSNGKTLTCKTTADGLVIDVPLTAPDPVAAVIALHTTAPLDIRPFAIRQAANGALVLEPELATIHNKEGEASAMTEGDWDARNIGYWTSPYSWISWEVEISKPGTYSITALAGVPAYGNALTIEIGGQTIAATMDRTGSYHQYREMTLGKVTIEKAGKYTIALRPTASKWEAINLRHIILQ</sequence>
<comment type="function">
    <text evidence="1">Alpha-L-fucosidase is responsible for hydrolyzing the alpha-1,6-linked fucose joined to the reducing-end N-acetylglucosamine of the carbohydrate moieties of glycoproteins.</text>
</comment>
<feature type="domain" description="DUF5077" evidence="9">
    <location>
        <begin position="480"/>
        <end position="567"/>
    </location>
</feature>
<evidence type="ECO:0000259" key="9">
    <source>
        <dbReference type="Pfam" id="PF16871"/>
    </source>
</evidence>
<feature type="domain" description="Glycoside hydrolase family 29 N-terminal" evidence="8">
    <location>
        <begin position="23"/>
        <end position="344"/>
    </location>
</feature>
<dbReference type="GO" id="GO:0005764">
    <property type="term" value="C:lysosome"/>
    <property type="evidence" value="ECO:0007669"/>
    <property type="project" value="TreeGrafter"/>
</dbReference>
<dbReference type="InterPro" id="IPR000933">
    <property type="entry name" value="Glyco_hydro_29"/>
</dbReference>
<evidence type="ECO:0000313" key="10">
    <source>
        <dbReference type="EMBL" id="AXY73948.1"/>
    </source>
</evidence>
<dbReference type="InterPro" id="IPR031712">
    <property type="entry name" value="DUF5077"/>
</dbReference>
<dbReference type="Proteomes" id="UP000263900">
    <property type="component" value="Chromosome"/>
</dbReference>
<evidence type="ECO:0000256" key="2">
    <source>
        <dbReference type="ARBA" id="ARBA00007951"/>
    </source>
</evidence>
<organism evidence="10 11">
    <name type="scientific">Paraflavitalea soli</name>
    <dbReference type="NCBI Taxonomy" id="2315862"/>
    <lineage>
        <taxon>Bacteria</taxon>
        <taxon>Pseudomonadati</taxon>
        <taxon>Bacteroidota</taxon>
        <taxon>Chitinophagia</taxon>
        <taxon>Chitinophagales</taxon>
        <taxon>Chitinophagaceae</taxon>
        <taxon>Paraflavitalea</taxon>
    </lineage>
</organism>
<keyword evidence="6" id="KW-0326">Glycosidase</keyword>
<evidence type="ECO:0000313" key="11">
    <source>
        <dbReference type="Proteomes" id="UP000263900"/>
    </source>
</evidence>
<comment type="similarity">
    <text evidence="2">Belongs to the glycosyl hydrolase 29 family.</text>
</comment>
<protein>
    <recommendedName>
        <fullName evidence="3">alpha-L-fucosidase</fullName>
        <ecNumber evidence="3">3.2.1.51</ecNumber>
    </recommendedName>
</protein>
<dbReference type="KEGG" id="pseg:D3H65_08110"/>
<dbReference type="PANTHER" id="PTHR10030:SF37">
    <property type="entry name" value="ALPHA-L-FUCOSIDASE-RELATED"/>
    <property type="match status" value="1"/>
</dbReference>
<evidence type="ECO:0000256" key="6">
    <source>
        <dbReference type="ARBA" id="ARBA00023295"/>
    </source>
</evidence>
<dbReference type="InterPro" id="IPR017853">
    <property type="entry name" value="GH"/>
</dbReference>
<dbReference type="GO" id="GO:0004560">
    <property type="term" value="F:alpha-L-fucosidase activity"/>
    <property type="evidence" value="ECO:0007669"/>
    <property type="project" value="InterPro"/>
</dbReference>
<evidence type="ECO:0000256" key="7">
    <source>
        <dbReference type="SAM" id="SignalP"/>
    </source>
</evidence>
<dbReference type="SMART" id="SM00812">
    <property type="entry name" value="Alpha_L_fucos"/>
    <property type="match status" value="1"/>
</dbReference>
<dbReference type="SUPFAM" id="SSF49785">
    <property type="entry name" value="Galactose-binding domain-like"/>
    <property type="match status" value="1"/>
</dbReference>